<dbReference type="InterPro" id="IPR016064">
    <property type="entry name" value="NAD/diacylglycerol_kinase_sf"/>
</dbReference>
<evidence type="ECO:0000259" key="7">
    <source>
        <dbReference type="PROSITE" id="PS50146"/>
    </source>
</evidence>
<comment type="caution">
    <text evidence="8">The sequence shown here is derived from an EMBL/GenBank/DDBJ whole genome shotgun (WGS) entry which is preliminary data.</text>
</comment>
<dbReference type="AlphaFoldDB" id="A0AA36N559"/>
<comment type="catalytic activity">
    <reaction evidence="6">
        <text>a 1,2-diacyl-sn-glycerol + ATP = a 1,2-diacyl-sn-glycero-3-phosphate + ADP + H(+)</text>
        <dbReference type="Rhea" id="RHEA:10272"/>
        <dbReference type="ChEBI" id="CHEBI:15378"/>
        <dbReference type="ChEBI" id="CHEBI:17815"/>
        <dbReference type="ChEBI" id="CHEBI:30616"/>
        <dbReference type="ChEBI" id="CHEBI:58608"/>
        <dbReference type="ChEBI" id="CHEBI:456216"/>
        <dbReference type="EC" id="2.7.1.107"/>
    </reaction>
</comment>
<gene>
    <name evidence="8" type="ORF">EVOR1521_LOCUS16260</name>
</gene>
<proteinExistence type="inferred from homology"/>
<dbReference type="EMBL" id="CAUJNA010002190">
    <property type="protein sequence ID" value="CAJ1390985.1"/>
    <property type="molecule type" value="Genomic_DNA"/>
</dbReference>
<organism evidence="8 9">
    <name type="scientific">Effrenium voratum</name>
    <dbReference type="NCBI Taxonomy" id="2562239"/>
    <lineage>
        <taxon>Eukaryota</taxon>
        <taxon>Sar</taxon>
        <taxon>Alveolata</taxon>
        <taxon>Dinophyceae</taxon>
        <taxon>Suessiales</taxon>
        <taxon>Symbiodiniaceae</taxon>
        <taxon>Effrenium</taxon>
    </lineage>
</organism>
<dbReference type="SUPFAM" id="SSF111331">
    <property type="entry name" value="NAD kinase/diacylglycerol kinase-like"/>
    <property type="match status" value="1"/>
</dbReference>
<dbReference type="PROSITE" id="PS50146">
    <property type="entry name" value="DAGK"/>
    <property type="match status" value="1"/>
</dbReference>
<dbReference type="Proteomes" id="UP001178507">
    <property type="component" value="Unassembled WGS sequence"/>
</dbReference>
<dbReference type="GO" id="GO:0016020">
    <property type="term" value="C:membrane"/>
    <property type="evidence" value="ECO:0007669"/>
    <property type="project" value="TreeGrafter"/>
</dbReference>
<evidence type="ECO:0000256" key="4">
    <source>
        <dbReference type="ARBA" id="ARBA00022777"/>
    </source>
</evidence>
<sequence length="526" mass="58526">MLEPQRHARSFAPMPSPPLVSVSTPNYAASFHEFGRQDQEEDDTMLARYHGRIEIRGPLRFWGLQQARPEALQPVRQFFDGWSETHCGQKPPYILAFVNSMSGNLRVSQAIKKQLNTLLDHKFTPSGRGEVYLAGSVCELSEVSNNERLRERRIWRFGGRTATLRRCGRHVRDVIRDTKRLMAVANITQLRFLVCGGDGTVTWVLHEIEACKDENRDLFKLREEEPAIGVVPAGTGNDLARSLGWGPKLRSVAALVGYVQWSLAADIVPLDQWQVTITFDQAALMAQNVSDLRGPPAFREKTNGSPTQHGKRVFEGYFQNYFSIGMDASVTHGVERARRSCLGKLCFLFGLGKVCYAAQAYRTGGFSCCAAPLSVQGDTLQYRSSASSAASTPWSELEVGGVRQLTLMNINSYGSGRVVLSREELSQTSPSDHLLELVTLSNACRFGCVMAGGTAEVLKRPAALKLTLERPEAVQMDGESWVLPAGCQLEVRWHRTVRMLRPPTCPMGSWSGRQVPGFWHPKEPPF</sequence>
<dbReference type="SMART" id="SM00046">
    <property type="entry name" value="DAGKc"/>
    <property type="match status" value="1"/>
</dbReference>
<dbReference type="Gene3D" id="2.60.200.40">
    <property type="match status" value="1"/>
</dbReference>
<evidence type="ECO:0000256" key="5">
    <source>
        <dbReference type="ARBA" id="ARBA00022840"/>
    </source>
</evidence>
<dbReference type="Pfam" id="PF00609">
    <property type="entry name" value="DAGK_acc"/>
    <property type="match status" value="1"/>
</dbReference>
<dbReference type="GO" id="GO:0004143">
    <property type="term" value="F:ATP-dependent diacylglycerol kinase activity"/>
    <property type="evidence" value="ECO:0007669"/>
    <property type="project" value="UniProtKB-EC"/>
</dbReference>
<accession>A0AA36N559</accession>
<keyword evidence="9" id="KW-1185">Reference proteome</keyword>
<evidence type="ECO:0000256" key="6">
    <source>
        <dbReference type="RuleBase" id="RU361128"/>
    </source>
</evidence>
<comment type="similarity">
    <text evidence="1 6">Belongs to the eukaryotic diacylglycerol kinase family.</text>
</comment>
<dbReference type="PANTHER" id="PTHR11255">
    <property type="entry name" value="DIACYLGLYCEROL KINASE"/>
    <property type="match status" value="1"/>
</dbReference>
<name>A0AA36N559_9DINO</name>
<dbReference type="SMART" id="SM00045">
    <property type="entry name" value="DAGKa"/>
    <property type="match status" value="1"/>
</dbReference>
<dbReference type="InterPro" id="IPR017438">
    <property type="entry name" value="ATP-NAD_kinase_N"/>
</dbReference>
<dbReference type="Pfam" id="PF00781">
    <property type="entry name" value="DAGK_cat"/>
    <property type="match status" value="1"/>
</dbReference>
<reference evidence="8" key="1">
    <citation type="submission" date="2023-08" db="EMBL/GenBank/DDBJ databases">
        <authorList>
            <person name="Chen Y."/>
            <person name="Shah S."/>
            <person name="Dougan E. K."/>
            <person name="Thang M."/>
            <person name="Chan C."/>
        </authorList>
    </citation>
    <scope>NUCLEOTIDE SEQUENCE</scope>
</reference>
<dbReference type="Gene3D" id="3.40.50.10330">
    <property type="entry name" value="Probable inorganic polyphosphate/atp-NAD kinase, domain 1"/>
    <property type="match status" value="1"/>
</dbReference>
<evidence type="ECO:0000313" key="8">
    <source>
        <dbReference type="EMBL" id="CAJ1390985.1"/>
    </source>
</evidence>
<dbReference type="GO" id="GO:0005524">
    <property type="term" value="F:ATP binding"/>
    <property type="evidence" value="ECO:0007669"/>
    <property type="project" value="UniProtKB-KW"/>
</dbReference>
<evidence type="ECO:0000313" key="9">
    <source>
        <dbReference type="Proteomes" id="UP001178507"/>
    </source>
</evidence>
<evidence type="ECO:0000256" key="2">
    <source>
        <dbReference type="ARBA" id="ARBA00022679"/>
    </source>
</evidence>
<dbReference type="InterPro" id="IPR000756">
    <property type="entry name" value="Diacylglycerol_kin_accessory"/>
</dbReference>
<keyword evidence="5 6" id="KW-0067">ATP-binding</keyword>
<keyword evidence="2 6" id="KW-0808">Transferase</keyword>
<keyword evidence="4 6" id="KW-0418">Kinase</keyword>
<evidence type="ECO:0000256" key="3">
    <source>
        <dbReference type="ARBA" id="ARBA00022741"/>
    </source>
</evidence>
<dbReference type="InterPro" id="IPR037607">
    <property type="entry name" value="DGK"/>
</dbReference>
<protein>
    <recommendedName>
        <fullName evidence="6">Diacylglycerol kinase</fullName>
        <shortName evidence="6">DAG kinase</shortName>
        <ecNumber evidence="6">2.7.1.107</ecNumber>
    </recommendedName>
</protein>
<dbReference type="InterPro" id="IPR001206">
    <property type="entry name" value="Diacylglycerol_kinase_cat_dom"/>
</dbReference>
<keyword evidence="3 6" id="KW-0547">Nucleotide-binding</keyword>
<dbReference type="GO" id="GO:0007200">
    <property type="term" value="P:phospholipase C-activating G protein-coupled receptor signaling pathway"/>
    <property type="evidence" value="ECO:0007669"/>
    <property type="project" value="InterPro"/>
</dbReference>
<feature type="domain" description="DAGKc" evidence="7">
    <location>
        <begin position="176"/>
        <end position="278"/>
    </location>
</feature>
<evidence type="ECO:0000256" key="1">
    <source>
        <dbReference type="ARBA" id="ARBA00009280"/>
    </source>
</evidence>
<dbReference type="EC" id="2.7.1.107" evidence="6"/>